<keyword evidence="4" id="KW-1185">Reference proteome</keyword>
<dbReference type="InterPro" id="IPR001509">
    <property type="entry name" value="Epimerase_deHydtase"/>
</dbReference>
<name>A0A420WU60_9GAMM</name>
<dbReference type="Gene3D" id="3.40.50.720">
    <property type="entry name" value="NAD(P)-binding Rossmann-like Domain"/>
    <property type="match status" value="1"/>
</dbReference>
<dbReference type="PRINTS" id="PR01713">
    <property type="entry name" value="NUCEPIMERASE"/>
</dbReference>
<dbReference type="RefSeq" id="WP_121173749.1">
    <property type="nucleotide sequence ID" value="NZ_RBIN01000008.1"/>
</dbReference>
<comment type="caution">
    <text evidence="3">The sequence shown here is derived from an EMBL/GenBank/DDBJ whole genome shotgun (WGS) entry which is preliminary data.</text>
</comment>
<protein>
    <submittedName>
        <fullName evidence="3">UDP-glucuronate 4-epimerase</fullName>
    </submittedName>
</protein>
<evidence type="ECO:0000313" key="4">
    <source>
        <dbReference type="Proteomes" id="UP000281975"/>
    </source>
</evidence>
<proteinExistence type="predicted"/>
<organism evidence="3 4">
    <name type="scientific">Kushneria sinocarnis</name>
    <dbReference type="NCBI Taxonomy" id="595502"/>
    <lineage>
        <taxon>Bacteria</taxon>
        <taxon>Pseudomonadati</taxon>
        <taxon>Pseudomonadota</taxon>
        <taxon>Gammaproteobacteria</taxon>
        <taxon>Oceanospirillales</taxon>
        <taxon>Halomonadaceae</taxon>
        <taxon>Kushneria</taxon>
    </lineage>
</organism>
<gene>
    <name evidence="3" type="ORF">C7446_2844</name>
</gene>
<keyword evidence="1" id="KW-0520">NAD</keyword>
<dbReference type="OrthoDB" id="9803010at2"/>
<accession>A0A420WU60</accession>
<evidence type="ECO:0000259" key="2">
    <source>
        <dbReference type="Pfam" id="PF01370"/>
    </source>
</evidence>
<evidence type="ECO:0000313" key="3">
    <source>
        <dbReference type="EMBL" id="RKQ96983.1"/>
    </source>
</evidence>
<reference evidence="3 4" key="1">
    <citation type="submission" date="2018-10" db="EMBL/GenBank/DDBJ databases">
        <title>Genomic Encyclopedia of Type Strains, Phase IV (KMG-IV): sequencing the most valuable type-strain genomes for metagenomic binning, comparative biology and taxonomic classification.</title>
        <authorList>
            <person name="Goeker M."/>
        </authorList>
    </citation>
    <scope>NUCLEOTIDE SEQUENCE [LARGE SCALE GENOMIC DNA]</scope>
    <source>
        <strain evidence="3 4">DSM 23229</strain>
    </source>
</reference>
<dbReference type="Proteomes" id="UP000281975">
    <property type="component" value="Unassembled WGS sequence"/>
</dbReference>
<feature type="domain" description="NAD-dependent epimerase/dehydratase" evidence="2">
    <location>
        <begin position="3"/>
        <end position="248"/>
    </location>
</feature>
<dbReference type="InterPro" id="IPR036291">
    <property type="entry name" value="NAD(P)-bd_dom_sf"/>
</dbReference>
<dbReference type="EMBL" id="RBIN01000008">
    <property type="protein sequence ID" value="RKQ96983.1"/>
    <property type="molecule type" value="Genomic_DNA"/>
</dbReference>
<sequence>MKVLVTGAAGFIGAWLMRRLQQEGIDVVGIDSFSDYYSIDYKQARLEALGVSPCHSLAIEDREALEALFIRERCTHVIHLAAQAGVRHSVEHPYVYGDANLAGFLNVLDTCRRHGIEHLIYASSSSVYGRSEASVFREADRVDTPASLYAATKRANELMARSYADLHGMSVTGLRFFTVYGPWGRPDMAPMLFARSLMNQRPIEVFNHGRMARDFTWIEDVVEAIRLLIAHAPEPDAHGAAHAIYNIGRGAPTELMAFIELLEQSLGRRAERHWRPMQPGDVERTWADTSRLQDATGFAPQVPLEEGIRQFAEWCHAHPQWIGE</sequence>
<evidence type="ECO:0000256" key="1">
    <source>
        <dbReference type="ARBA" id="ARBA00023027"/>
    </source>
</evidence>
<dbReference type="AlphaFoldDB" id="A0A420WU60"/>
<dbReference type="Pfam" id="PF01370">
    <property type="entry name" value="Epimerase"/>
    <property type="match status" value="1"/>
</dbReference>
<dbReference type="SUPFAM" id="SSF51735">
    <property type="entry name" value="NAD(P)-binding Rossmann-fold domains"/>
    <property type="match status" value="1"/>
</dbReference>
<dbReference type="PANTHER" id="PTHR43574">
    <property type="entry name" value="EPIMERASE-RELATED"/>
    <property type="match status" value="1"/>
</dbReference>